<dbReference type="RefSeq" id="WP_151065000.1">
    <property type="nucleotide sequence ID" value="NZ_CABVPL010000016.1"/>
</dbReference>
<feature type="transmembrane region" description="Helical" evidence="1">
    <location>
        <begin position="52"/>
        <end position="73"/>
    </location>
</feature>
<dbReference type="OrthoDB" id="8781872at2"/>
<reference evidence="2 4" key="1">
    <citation type="submission" date="2019-09" db="EMBL/GenBank/DDBJ databases">
        <title>Draft genome sequences of 48 bacterial type strains from the CCUG.</title>
        <authorList>
            <person name="Tunovic T."/>
            <person name="Pineiro-Iglesias B."/>
            <person name="Unosson C."/>
            <person name="Inganas E."/>
            <person name="Ohlen M."/>
            <person name="Cardew S."/>
            <person name="Jensie-Markopoulos S."/>
            <person name="Salva-Serra F."/>
            <person name="Jaen-Luchoro D."/>
            <person name="Karlsson R."/>
            <person name="Svensson-Stadler L."/>
            <person name="Chun J."/>
            <person name="Moore E."/>
        </authorList>
    </citation>
    <scope>NUCLEOTIDE SEQUENCE [LARGE SCALE GENOMIC DNA]</scope>
    <source>
        <strain evidence="2 4">CCUG 54555</strain>
    </source>
</reference>
<keyword evidence="1" id="KW-0472">Membrane</keyword>
<keyword evidence="1" id="KW-0812">Transmembrane</keyword>
<accession>A0A6H9SZ13</accession>
<evidence type="ECO:0000256" key="1">
    <source>
        <dbReference type="SAM" id="Phobius"/>
    </source>
</evidence>
<evidence type="ECO:0008006" key="6">
    <source>
        <dbReference type="Google" id="ProtNLM"/>
    </source>
</evidence>
<protein>
    <recommendedName>
        <fullName evidence="6">Lipoprotein</fullName>
    </recommendedName>
</protein>
<dbReference type="GeneID" id="99789981"/>
<keyword evidence="1" id="KW-1133">Transmembrane helix</keyword>
<dbReference type="Proteomes" id="UP000430232">
    <property type="component" value="Unassembled WGS sequence"/>
</dbReference>
<evidence type="ECO:0000313" key="3">
    <source>
        <dbReference type="EMBL" id="VWB58860.1"/>
    </source>
</evidence>
<evidence type="ECO:0000313" key="2">
    <source>
        <dbReference type="EMBL" id="KAB0641801.1"/>
    </source>
</evidence>
<reference evidence="3 5" key="2">
    <citation type="submission" date="2019-09" db="EMBL/GenBank/DDBJ databases">
        <authorList>
            <person name="Depoorter E."/>
        </authorList>
    </citation>
    <scope>NUCLEOTIDE SEQUENCE [LARGE SCALE GENOMIC DNA]</scope>
    <source>
        <strain evidence="3">LMG 24064</strain>
    </source>
</reference>
<name>A0A6H9SZ13_9BURK</name>
<proteinExistence type="predicted"/>
<dbReference type="Proteomes" id="UP000494222">
    <property type="component" value="Unassembled WGS sequence"/>
</dbReference>
<dbReference type="EMBL" id="VZOJ01000035">
    <property type="protein sequence ID" value="KAB0641801.1"/>
    <property type="molecule type" value="Genomic_DNA"/>
</dbReference>
<dbReference type="EMBL" id="CABVPL010000016">
    <property type="protein sequence ID" value="VWB58860.1"/>
    <property type="molecule type" value="Genomic_DNA"/>
</dbReference>
<evidence type="ECO:0000313" key="5">
    <source>
        <dbReference type="Proteomes" id="UP000494222"/>
    </source>
</evidence>
<dbReference type="AlphaFoldDB" id="A0A6H9SZ13"/>
<dbReference type="PROSITE" id="PS51257">
    <property type="entry name" value="PROKAR_LIPOPROTEIN"/>
    <property type="match status" value="1"/>
</dbReference>
<keyword evidence="4" id="KW-1185">Reference proteome</keyword>
<organism evidence="2 4">
    <name type="scientific">Burkholderia latens</name>
    <dbReference type="NCBI Taxonomy" id="488446"/>
    <lineage>
        <taxon>Bacteria</taxon>
        <taxon>Pseudomonadati</taxon>
        <taxon>Pseudomonadota</taxon>
        <taxon>Betaproteobacteria</taxon>
        <taxon>Burkholderiales</taxon>
        <taxon>Burkholderiaceae</taxon>
        <taxon>Burkholderia</taxon>
        <taxon>Burkholderia cepacia complex</taxon>
    </lineage>
</organism>
<gene>
    <name evidence="3" type="ORF">BLA24064_02713</name>
    <name evidence="2" type="ORF">F7R21_14645</name>
</gene>
<sequence length="78" mass="8640">MRKRPLRNLIGVALLTAILLACAFNAISLNEAYGDGPPYYARTTNMDKWTNPLPLLGMVDGAMLAAIAAYCLWIRRSR</sequence>
<evidence type="ECO:0000313" key="4">
    <source>
        <dbReference type="Proteomes" id="UP000430232"/>
    </source>
</evidence>